<comment type="caution">
    <text evidence="5">The sequence shown here is derived from an EMBL/GenBank/DDBJ whole genome shotgun (WGS) entry which is preliminary data.</text>
</comment>
<name>A0A6L2N1P8_TANCI</name>
<dbReference type="SUPFAM" id="SSF57756">
    <property type="entry name" value="Retrovirus zinc finger-like domains"/>
    <property type="match status" value="1"/>
</dbReference>
<dbReference type="GO" id="GO:0003964">
    <property type="term" value="F:RNA-directed DNA polymerase activity"/>
    <property type="evidence" value="ECO:0007669"/>
    <property type="project" value="UniProtKB-KW"/>
</dbReference>
<dbReference type="SUPFAM" id="SSF56672">
    <property type="entry name" value="DNA/RNA polymerases"/>
    <property type="match status" value="1"/>
</dbReference>
<dbReference type="InterPro" id="IPR013103">
    <property type="entry name" value="RVT_2"/>
</dbReference>
<dbReference type="PANTHER" id="PTHR11439:SF495">
    <property type="entry name" value="REVERSE TRANSCRIPTASE, RNA-DEPENDENT DNA POLYMERASE-RELATED"/>
    <property type="match status" value="1"/>
</dbReference>
<feature type="domain" description="GAG-pre-integrase" evidence="4">
    <location>
        <begin position="1440"/>
        <end position="1496"/>
    </location>
</feature>
<keyword evidence="5" id="KW-0808">Transferase</keyword>
<evidence type="ECO:0000259" key="4">
    <source>
        <dbReference type="Pfam" id="PF13976"/>
    </source>
</evidence>
<dbReference type="PANTHER" id="PTHR11439">
    <property type="entry name" value="GAG-POL-RELATED RETROTRANSPOSON"/>
    <property type="match status" value="1"/>
</dbReference>
<dbReference type="InterPro" id="IPR036875">
    <property type="entry name" value="Znf_CCHC_sf"/>
</dbReference>
<evidence type="ECO:0000256" key="2">
    <source>
        <dbReference type="SAM" id="MobiDB-lite"/>
    </source>
</evidence>
<sequence length="2103" mass="238522">MTRDDLSHLISEYDIPQDIKIVLLKNSQTILDAPLGYAGLYAHHFTLDNLRIPLPEFTCEVLNHYKVHFSRFNLFGMAKLTTFAAMCKSYGDNIDVGDAKALRVSAKDAGKRKQVGDSYMKNPKQKHWRVPPQVNTVVGNASDPLDVDSDPEFHEFPAAKELKEYAYCHYVVKHITPLSWNKASCDELREKETAKDKAYSDLEKKCNEALQDLEKYPLVLNMCVEISTLQSEVERMQSEYSLLVLEQKKWDIDSWKHDRVAVVSKVIPLVAQKLVHSDEIGVLVAKLMKAAIFQGRCEAFKEKHRYLEIDMKDLTNDEYLKKVCEEYLQKEKMCAEVVVLIDMKFVRLIDISPKQWLNLKGTKLFEEYKNDWLYVWNKNIPWVDNKPWTNDDPDELGVIDQKLLLDCWRKWDDTIHVCQQFRFHNGKTKWATCNSDCDGFCNSGELPGMMKIRCMTYFQDHDCGPHKNADNYHHAAPHNDDIGDKNFMGIKEQDYENDDGRTKNDACHAYGDIFCNMDEGWYVTKVTKAKWKRWRGGFVYVVMDDLVKNKVPNYIQGCCSRDTLSRIADVCFNSTQTGRFDLLITRKMITIADGSYLRIMSGVGLIVEVIVNGDAPAAIASASGGPEAAVPPKTAEQKIARRNELKAKKHSVRFGGNKESKKMQNTILKQQYENFAASRSKGLDKTYPCPQLDNEDLKQIDTDDLEEMDLKWRGHFARECRAPRNQGNMNGDNTRRVVLVETPANALVHPVQILRASVFTSLTVLIDAAALGELCLATLTGTCPNFIKTTAGTKFLLGCGLVNTDAPKPKVNDALPKTYSYFKANSPIRGPFNHKSAAKTNNFNEKVITVRVNNVTTAGTKAVVSAVEGNMNNAVKSSACWIWRPTGNGNPQYALKDQGIFDSGCSRHMTRNKSYLLDYQEIDGGFVAFAGKQRLAKKNELKVRKTLLMVLLDKHHIKFNIHKDAKTLMEAIEKRNKADLEEQSLDDLFNNLKIYEAEVNGLSTSSQNTHNIAFVSSNNTDNTNEPVNTVPSVFAASSKALVSTLPNVDSLKMDLKWQMAMLIMRARRFLQKTGRNLGANETTAIGFDMSKVECYNCHRRGYFTRECRSPRDNRNKESLRRTVPVEVSTSNALVSQCDAVGLESVKARLVVYQQNKNVFEEDIKLLKLDVMLRDNALVELRKKFEKAKKERDELKLTLEKFQTSSKNLSKLLESQVSDKTSLGYDSQVFDYDELHSYESDDSVPTCLVNDRYKSGEGYHAVPPPYTGTFMPPKPDLVFNDAPNASETDANVVNVKSSSNKPSKDLSKTLRPDAPIIKDWTSDSKDEYEIESVPKQKEPSFVPTTEHVKTPREIVKKTLKNSIEDMLHLEGILKVELKFNIFSVSQMCDKKNSVLFTDTKCVVWSSDFKLPDENHVLLRVPRENNVYNVDLKNVVPLGDLTYLFAKATLDESNLWHRRLGHINFKTLNKLVKGNLVKGLPSNIFKNNHTCVACKKGKKHRASWIRPKWLFDIDTLTQSMNYQPIVAGNQPNHNTCIKENLDAGKVGKETVSAQQYVLLPLWSNGLKDPQNTDDDAFDVKENENEVHVSLIGSDKTKKHNDKAKRDAKGKSPVGSLTGVRDLRDELEEFSFNSTNRVNAASAHVTTDGPNPTNNTNSFNTASPSDTAVSPNFGIARKYSFVDPSKYPDDPDMLELEDIVYSDDEEDVGAKADFSNLETNISVSPIPTTRVHKNHHVNQIISDLNLAPQTRSMAKMVKEQGGLNQINDEDFHTCMFACFLSQEEPKKVHQALKDPSWIEAMQEELLQFKMQKVWVLVDLPKGIRAIGSKWVFRNKKDERGTVIRNKARLVAHGHTQEESIDRDEVFAPVARIKAIWLFLVYASFMGFMLYQMYVKSAFIYETIEEEVYVCQPPGFKDPDYPDKVYVDDIIFGSTNKELRKAFEKLMKDKFQMSSMGELNFFLGLQVKQKDDGIFISQDKYVAKILRKFGFTDVKSASTSTETEKPLLKDPDGEDVDVHIYRSMIGSLMYLTSSRPDIMFAVCACARFQVTAKVSHLHAVKRIFRYLKGKPHSGLWYPKDSPFNLVAYSDSDYAGASLDRKYTTRGC</sequence>
<dbReference type="InterPro" id="IPR025724">
    <property type="entry name" value="GAG-pre-integrase_dom"/>
</dbReference>
<accession>A0A6L2N1P8</accession>
<keyword evidence="1" id="KW-0175">Coiled coil</keyword>
<dbReference type="Pfam" id="PF13976">
    <property type="entry name" value="gag_pre-integrs"/>
    <property type="match status" value="1"/>
</dbReference>
<feature type="compositionally biased region" description="Low complexity" evidence="2">
    <location>
        <begin position="1643"/>
        <end position="1662"/>
    </location>
</feature>
<dbReference type="InterPro" id="IPR043502">
    <property type="entry name" value="DNA/RNA_pol_sf"/>
</dbReference>
<feature type="coiled-coil region" evidence="1">
    <location>
        <begin position="1142"/>
        <end position="1204"/>
    </location>
</feature>
<feature type="region of interest" description="Disordered" evidence="2">
    <location>
        <begin position="1588"/>
        <end position="1617"/>
    </location>
</feature>
<dbReference type="GO" id="GO:0003676">
    <property type="term" value="F:nucleic acid binding"/>
    <property type="evidence" value="ECO:0007669"/>
    <property type="project" value="InterPro"/>
</dbReference>
<keyword evidence="5" id="KW-0548">Nucleotidyltransferase</keyword>
<feature type="region of interest" description="Disordered" evidence="2">
    <location>
        <begin position="1640"/>
        <end position="1663"/>
    </location>
</feature>
<protein>
    <submittedName>
        <fullName evidence="5">Ribonuclease H-like domain, reverse transcriptase, RNA-dependent DNA polymerase</fullName>
    </submittedName>
</protein>
<organism evidence="5">
    <name type="scientific">Tanacetum cinerariifolium</name>
    <name type="common">Dalmatian daisy</name>
    <name type="synonym">Chrysanthemum cinerariifolium</name>
    <dbReference type="NCBI Taxonomy" id="118510"/>
    <lineage>
        <taxon>Eukaryota</taxon>
        <taxon>Viridiplantae</taxon>
        <taxon>Streptophyta</taxon>
        <taxon>Embryophyta</taxon>
        <taxon>Tracheophyta</taxon>
        <taxon>Spermatophyta</taxon>
        <taxon>Magnoliopsida</taxon>
        <taxon>eudicotyledons</taxon>
        <taxon>Gunneridae</taxon>
        <taxon>Pentapetalae</taxon>
        <taxon>asterids</taxon>
        <taxon>campanulids</taxon>
        <taxon>Asterales</taxon>
        <taxon>Asteraceae</taxon>
        <taxon>Asteroideae</taxon>
        <taxon>Anthemideae</taxon>
        <taxon>Anthemidinae</taxon>
        <taxon>Tanacetum</taxon>
    </lineage>
</organism>
<evidence type="ECO:0000256" key="1">
    <source>
        <dbReference type="SAM" id="Coils"/>
    </source>
</evidence>
<dbReference type="Pfam" id="PF07727">
    <property type="entry name" value="RVT_2"/>
    <property type="match status" value="1"/>
</dbReference>
<feature type="domain" description="Reverse transcriptase Ty1/copia-type" evidence="3">
    <location>
        <begin position="1809"/>
        <end position="1922"/>
    </location>
</feature>
<dbReference type="EMBL" id="BKCJ010008016">
    <property type="protein sequence ID" value="GEU80128.1"/>
    <property type="molecule type" value="Genomic_DNA"/>
</dbReference>
<keyword evidence="5" id="KW-0695">RNA-directed DNA polymerase</keyword>
<reference evidence="5" key="1">
    <citation type="journal article" date="2019" name="Sci. Rep.">
        <title>Draft genome of Tanacetum cinerariifolium, the natural source of mosquito coil.</title>
        <authorList>
            <person name="Yamashiro T."/>
            <person name="Shiraishi A."/>
            <person name="Satake H."/>
            <person name="Nakayama K."/>
        </authorList>
    </citation>
    <scope>NUCLEOTIDE SEQUENCE</scope>
</reference>
<evidence type="ECO:0000313" key="5">
    <source>
        <dbReference type="EMBL" id="GEU80128.1"/>
    </source>
</evidence>
<evidence type="ECO:0000259" key="3">
    <source>
        <dbReference type="Pfam" id="PF07727"/>
    </source>
</evidence>
<gene>
    <name evidence="5" type="ORF">Tci_052106</name>
</gene>
<dbReference type="GO" id="GO:0008270">
    <property type="term" value="F:zinc ion binding"/>
    <property type="evidence" value="ECO:0007669"/>
    <property type="project" value="InterPro"/>
</dbReference>
<proteinExistence type="predicted"/>